<dbReference type="Proteomes" id="UP000323439">
    <property type="component" value="Unassembled WGS sequence"/>
</dbReference>
<keyword evidence="2" id="KW-1185">Reference proteome</keyword>
<evidence type="ECO:0000313" key="1">
    <source>
        <dbReference type="EMBL" id="SDA37742.1"/>
    </source>
</evidence>
<dbReference type="RefSeq" id="WP_223165968.1">
    <property type="nucleotide sequence ID" value="NZ_FMXB01000001.1"/>
</dbReference>
<sequence>MISVKDMGIDFNPVAKNEELEFDNISVLNSIADKIDYSRVLGLNSTVITIKNK</sequence>
<dbReference type="AlphaFoldDB" id="A0A1G5UVS3"/>
<proteinExistence type="predicted"/>
<accession>A0A1G5UVS3</accession>
<dbReference type="EMBL" id="FMXB01000001">
    <property type="protein sequence ID" value="SDA37742.1"/>
    <property type="molecule type" value="Genomic_DNA"/>
</dbReference>
<evidence type="ECO:0000313" key="2">
    <source>
        <dbReference type="Proteomes" id="UP000323439"/>
    </source>
</evidence>
<name>A0A1G5UVS3_9EURY</name>
<protein>
    <submittedName>
        <fullName evidence="1">Uncharacterized protein</fullName>
    </submittedName>
</protein>
<reference evidence="1 2" key="1">
    <citation type="submission" date="2016-10" db="EMBL/GenBank/DDBJ databases">
        <authorList>
            <person name="Varghese N."/>
            <person name="Submissions S."/>
        </authorList>
    </citation>
    <scope>NUCLEOTIDE SEQUENCE [LARGE SCALE GENOMIC DNA]</scope>
    <source>
        <strain evidence="1 2">DSM 16643</strain>
    </source>
</reference>
<gene>
    <name evidence="1" type="ORF">SAMN02910315_00160</name>
</gene>
<organism evidence="1 2">
    <name type="scientific">Methanobrevibacter millerae</name>
    <dbReference type="NCBI Taxonomy" id="230361"/>
    <lineage>
        <taxon>Archaea</taxon>
        <taxon>Methanobacteriati</taxon>
        <taxon>Methanobacteriota</taxon>
        <taxon>Methanomada group</taxon>
        <taxon>Methanobacteria</taxon>
        <taxon>Methanobacteriales</taxon>
        <taxon>Methanobacteriaceae</taxon>
        <taxon>Methanobrevibacter</taxon>
    </lineage>
</organism>
<dbReference type="STRING" id="230361.sm9_0756"/>